<keyword evidence="2" id="KW-1185">Reference proteome</keyword>
<dbReference type="STRING" id="225164.V3ZJR1"/>
<dbReference type="GeneID" id="20234998"/>
<protein>
    <recommendedName>
        <fullName evidence="3">Reverse transcriptase domain-containing protein</fullName>
    </recommendedName>
</protein>
<dbReference type="CTD" id="20234998"/>
<dbReference type="RefSeq" id="XP_009057787.1">
    <property type="nucleotide sequence ID" value="XM_009059539.1"/>
</dbReference>
<organism evidence="1 2">
    <name type="scientific">Lottia gigantea</name>
    <name type="common">Giant owl limpet</name>
    <dbReference type="NCBI Taxonomy" id="225164"/>
    <lineage>
        <taxon>Eukaryota</taxon>
        <taxon>Metazoa</taxon>
        <taxon>Spiralia</taxon>
        <taxon>Lophotrochozoa</taxon>
        <taxon>Mollusca</taxon>
        <taxon>Gastropoda</taxon>
        <taxon>Patellogastropoda</taxon>
        <taxon>Lottioidea</taxon>
        <taxon>Lottiidae</taxon>
        <taxon>Lottia</taxon>
    </lineage>
</organism>
<sequence length="64" mass="7332">GSKENISNYRPISILPTISKIFEKHNISINIKTFFNNFNLFYINQSGFGQNYSCSTAPIRITDN</sequence>
<evidence type="ECO:0008006" key="3">
    <source>
        <dbReference type="Google" id="ProtNLM"/>
    </source>
</evidence>
<dbReference type="EMBL" id="KB202274">
    <property type="protein sequence ID" value="ESO91523.1"/>
    <property type="molecule type" value="Genomic_DNA"/>
</dbReference>
<gene>
    <name evidence="1" type="ORF">LOTGIDRAFT_145719</name>
</gene>
<feature type="non-terminal residue" evidence="1">
    <location>
        <position position="1"/>
    </location>
</feature>
<reference evidence="1 2" key="1">
    <citation type="journal article" date="2013" name="Nature">
        <title>Insights into bilaterian evolution from three spiralian genomes.</title>
        <authorList>
            <person name="Simakov O."/>
            <person name="Marletaz F."/>
            <person name="Cho S.J."/>
            <person name="Edsinger-Gonzales E."/>
            <person name="Havlak P."/>
            <person name="Hellsten U."/>
            <person name="Kuo D.H."/>
            <person name="Larsson T."/>
            <person name="Lv J."/>
            <person name="Arendt D."/>
            <person name="Savage R."/>
            <person name="Osoegawa K."/>
            <person name="de Jong P."/>
            <person name="Grimwood J."/>
            <person name="Chapman J.A."/>
            <person name="Shapiro H."/>
            <person name="Aerts A."/>
            <person name="Otillar R.P."/>
            <person name="Terry A.Y."/>
            <person name="Boore J.L."/>
            <person name="Grigoriev I.V."/>
            <person name="Lindberg D.R."/>
            <person name="Seaver E.C."/>
            <person name="Weisblat D.A."/>
            <person name="Putnam N.H."/>
            <person name="Rokhsar D.S."/>
        </authorList>
    </citation>
    <scope>NUCLEOTIDE SEQUENCE [LARGE SCALE GENOMIC DNA]</scope>
</reference>
<dbReference type="AlphaFoldDB" id="V3ZJR1"/>
<dbReference type="Proteomes" id="UP000030746">
    <property type="component" value="Unassembled WGS sequence"/>
</dbReference>
<dbReference type="KEGG" id="lgi:LOTGIDRAFT_145719"/>
<proteinExistence type="predicted"/>
<dbReference type="HOGENOM" id="CLU_2874304_0_0_1"/>
<evidence type="ECO:0000313" key="1">
    <source>
        <dbReference type="EMBL" id="ESO91523.1"/>
    </source>
</evidence>
<name>V3ZJR1_LOTGI</name>
<accession>V3ZJR1</accession>
<dbReference type="OrthoDB" id="6152624at2759"/>
<evidence type="ECO:0000313" key="2">
    <source>
        <dbReference type="Proteomes" id="UP000030746"/>
    </source>
</evidence>